<dbReference type="InterPro" id="IPR046616">
    <property type="entry name" value="DUF6729"/>
</dbReference>
<feature type="compositionally biased region" description="Low complexity" evidence="1">
    <location>
        <begin position="57"/>
        <end position="74"/>
    </location>
</feature>
<sequence>MQRGRPKGSRNTPGHSAGRARQGSGQKKKSERKTAKVQVLGKTKAPKSKDKNRKLPSTVQSSSTSRTTVASVSSPAPVETRESTEIAPERIHPLFRKNTATPNVVEPRAEATAQGPAIPHIPIIIPDTFESQNATPNPPDISNSDGAAPADLDNSATPGGDAQMDAEDTPEPQGVVQLFLTTTLNEVDRQINLHGTPDCYRVGNTFWILPKDRWFTLQEYKYKPKALSPEALYYPRVFVWVPTALLPGDFTIKCPFCKSGKMTGSGWNANPVARRIVDLDSTYYILSKRIKCRHGCKKSCSMYHDEVLAQFPEHLRNEFPETKAPAAFLTHRSGIDKKVMTLIRSGISQGLTSHGWERILRELHVRNRDLAEQSYLHALKAATSDLPEPLQVFSSFSDKKGFAGFSPSRWYLNQLYVEYMNHIKPHQDQAMAAIPVTAAKWDRSYKVIKYHARLDGVRVFGSLWTMTNEAEQIRQMILTLTDHLHHIEHPLQDIIRSLHEHGHQPISLLWTDNVAADRQFAERVIPTLRADINSEMTSPSTPYPPANVPDDLTVHIASTSTLIEQTCWAIMSEIGDETTGRTITVG</sequence>
<proteinExistence type="predicted"/>
<name>A0AAD7HPW9_9AGAR</name>
<feature type="compositionally biased region" description="Polar residues" evidence="1">
    <location>
        <begin position="129"/>
        <end position="145"/>
    </location>
</feature>
<dbReference type="EMBL" id="JARKIB010000193">
    <property type="protein sequence ID" value="KAJ7725545.1"/>
    <property type="molecule type" value="Genomic_DNA"/>
</dbReference>
<comment type="caution">
    <text evidence="3">The sequence shown here is derived from an EMBL/GenBank/DDBJ whole genome shotgun (WGS) entry which is preliminary data.</text>
</comment>
<reference evidence="3" key="1">
    <citation type="submission" date="2023-03" db="EMBL/GenBank/DDBJ databases">
        <title>Massive genome expansion in bonnet fungi (Mycena s.s.) driven by repeated elements and novel gene families across ecological guilds.</title>
        <authorList>
            <consortium name="Lawrence Berkeley National Laboratory"/>
            <person name="Harder C.B."/>
            <person name="Miyauchi S."/>
            <person name="Viragh M."/>
            <person name="Kuo A."/>
            <person name="Thoen E."/>
            <person name="Andreopoulos B."/>
            <person name="Lu D."/>
            <person name="Skrede I."/>
            <person name="Drula E."/>
            <person name="Henrissat B."/>
            <person name="Morin E."/>
            <person name="Kohler A."/>
            <person name="Barry K."/>
            <person name="LaButti K."/>
            <person name="Morin E."/>
            <person name="Salamov A."/>
            <person name="Lipzen A."/>
            <person name="Mereny Z."/>
            <person name="Hegedus B."/>
            <person name="Baldrian P."/>
            <person name="Stursova M."/>
            <person name="Weitz H."/>
            <person name="Taylor A."/>
            <person name="Grigoriev I.V."/>
            <person name="Nagy L.G."/>
            <person name="Martin F."/>
            <person name="Kauserud H."/>
        </authorList>
    </citation>
    <scope>NUCLEOTIDE SEQUENCE</scope>
    <source>
        <strain evidence="3">CBHHK182m</strain>
    </source>
</reference>
<protein>
    <recommendedName>
        <fullName evidence="2">DUF6729 domain-containing protein</fullName>
    </recommendedName>
</protein>
<dbReference type="Proteomes" id="UP001215598">
    <property type="component" value="Unassembled WGS sequence"/>
</dbReference>
<feature type="compositionally biased region" description="Basic residues" evidence="1">
    <location>
        <begin position="44"/>
        <end position="54"/>
    </location>
</feature>
<accession>A0AAD7HPW9</accession>
<organism evidence="3 4">
    <name type="scientific">Mycena metata</name>
    <dbReference type="NCBI Taxonomy" id="1033252"/>
    <lineage>
        <taxon>Eukaryota</taxon>
        <taxon>Fungi</taxon>
        <taxon>Dikarya</taxon>
        <taxon>Basidiomycota</taxon>
        <taxon>Agaricomycotina</taxon>
        <taxon>Agaricomycetes</taxon>
        <taxon>Agaricomycetidae</taxon>
        <taxon>Agaricales</taxon>
        <taxon>Marasmiineae</taxon>
        <taxon>Mycenaceae</taxon>
        <taxon>Mycena</taxon>
    </lineage>
</organism>
<feature type="region of interest" description="Disordered" evidence="1">
    <location>
        <begin position="129"/>
        <end position="171"/>
    </location>
</feature>
<keyword evidence="4" id="KW-1185">Reference proteome</keyword>
<evidence type="ECO:0000256" key="1">
    <source>
        <dbReference type="SAM" id="MobiDB-lite"/>
    </source>
</evidence>
<feature type="compositionally biased region" description="Basic and acidic residues" evidence="1">
    <location>
        <begin position="79"/>
        <end position="92"/>
    </location>
</feature>
<evidence type="ECO:0000313" key="3">
    <source>
        <dbReference type="EMBL" id="KAJ7725545.1"/>
    </source>
</evidence>
<evidence type="ECO:0000259" key="2">
    <source>
        <dbReference type="Pfam" id="PF20499"/>
    </source>
</evidence>
<dbReference type="AlphaFoldDB" id="A0AAD7HPW9"/>
<evidence type="ECO:0000313" key="4">
    <source>
        <dbReference type="Proteomes" id="UP001215598"/>
    </source>
</evidence>
<feature type="region of interest" description="Disordered" evidence="1">
    <location>
        <begin position="1"/>
        <end position="102"/>
    </location>
</feature>
<dbReference type="Pfam" id="PF20499">
    <property type="entry name" value="DUF6729"/>
    <property type="match status" value="1"/>
</dbReference>
<feature type="domain" description="DUF6729" evidence="2">
    <location>
        <begin position="223"/>
        <end position="386"/>
    </location>
</feature>
<gene>
    <name evidence="3" type="ORF">B0H16DRAFT_1781847</name>
</gene>